<name>A0ABN9TRD5_9DINO</name>
<reference evidence="2" key="1">
    <citation type="submission" date="2023-10" db="EMBL/GenBank/DDBJ databases">
        <authorList>
            <person name="Chen Y."/>
            <person name="Shah S."/>
            <person name="Dougan E. K."/>
            <person name="Thang M."/>
            <person name="Chan C."/>
        </authorList>
    </citation>
    <scope>NUCLEOTIDE SEQUENCE [LARGE SCALE GENOMIC DNA]</scope>
</reference>
<gene>
    <name evidence="2" type="ORF">PCOR1329_LOCUS41606</name>
</gene>
<proteinExistence type="predicted"/>
<protein>
    <submittedName>
        <fullName evidence="2">Uncharacterized protein</fullName>
    </submittedName>
</protein>
<accession>A0ABN9TRD5</accession>
<keyword evidence="3" id="KW-1185">Reference proteome</keyword>
<evidence type="ECO:0000313" key="3">
    <source>
        <dbReference type="Proteomes" id="UP001189429"/>
    </source>
</evidence>
<evidence type="ECO:0000313" key="2">
    <source>
        <dbReference type="EMBL" id="CAK0848717.1"/>
    </source>
</evidence>
<feature type="compositionally biased region" description="Basic and acidic residues" evidence="1">
    <location>
        <begin position="1"/>
        <end position="13"/>
    </location>
</feature>
<organism evidence="2 3">
    <name type="scientific">Prorocentrum cordatum</name>
    <dbReference type="NCBI Taxonomy" id="2364126"/>
    <lineage>
        <taxon>Eukaryota</taxon>
        <taxon>Sar</taxon>
        <taxon>Alveolata</taxon>
        <taxon>Dinophyceae</taxon>
        <taxon>Prorocentrales</taxon>
        <taxon>Prorocentraceae</taxon>
        <taxon>Prorocentrum</taxon>
    </lineage>
</organism>
<comment type="caution">
    <text evidence="2">The sequence shown here is derived from an EMBL/GenBank/DDBJ whole genome shotgun (WGS) entry which is preliminary data.</text>
</comment>
<dbReference type="EMBL" id="CAUYUJ010015004">
    <property type="protein sequence ID" value="CAK0848717.1"/>
    <property type="molecule type" value="Genomic_DNA"/>
</dbReference>
<feature type="non-terminal residue" evidence="2">
    <location>
        <position position="1"/>
    </location>
</feature>
<evidence type="ECO:0000256" key="1">
    <source>
        <dbReference type="SAM" id="MobiDB-lite"/>
    </source>
</evidence>
<sequence>ARELDPGEAREEVQPAAAPAPILGDAEAQAEGDPAPETPLQDPPVDDAEPLAAAVPAAPMLAVAKLRKLRADNQPLRGNLLPHDLNEIIIDMFLTRFGCIPPGASIVSASISCPVKDFSATPTPVLSVLAPGCW</sequence>
<dbReference type="Proteomes" id="UP001189429">
    <property type="component" value="Unassembled WGS sequence"/>
</dbReference>
<feature type="region of interest" description="Disordered" evidence="1">
    <location>
        <begin position="1"/>
        <end position="49"/>
    </location>
</feature>